<dbReference type="PRINTS" id="PR00455">
    <property type="entry name" value="HTHTETR"/>
</dbReference>
<keyword evidence="9" id="KW-1185">Reference proteome</keyword>
<evidence type="ECO:0000256" key="5">
    <source>
        <dbReference type="PROSITE-ProRule" id="PRU00335"/>
    </source>
</evidence>
<evidence type="ECO:0000256" key="2">
    <source>
        <dbReference type="ARBA" id="ARBA00023015"/>
    </source>
</evidence>
<keyword evidence="3 5" id="KW-0238">DNA-binding</keyword>
<keyword evidence="2" id="KW-0805">Transcription regulation</keyword>
<evidence type="ECO:0000256" key="6">
    <source>
        <dbReference type="SAM" id="MobiDB-lite"/>
    </source>
</evidence>
<organism evidence="8 9">
    <name type="scientific">Leucobacter chromiireducens subsp. solipictus</name>
    <dbReference type="NCBI Taxonomy" id="398235"/>
    <lineage>
        <taxon>Bacteria</taxon>
        <taxon>Bacillati</taxon>
        <taxon>Actinomycetota</taxon>
        <taxon>Actinomycetes</taxon>
        <taxon>Micrococcales</taxon>
        <taxon>Microbacteriaceae</taxon>
        <taxon>Leucobacter</taxon>
    </lineage>
</organism>
<dbReference type="PRINTS" id="PR00400">
    <property type="entry name" value="TETREPRESSOR"/>
</dbReference>
<feature type="domain" description="HTH tetR-type" evidence="7">
    <location>
        <begin position="34"/>
        <end position="94"/>
    </location>
</feature>
<keyword evidence="1" id="KW-0678">Repressor</keyword>
<evidence type="ECO:0000256" key="4">
    <source>
        <dbReference type="ARBA" id="ARBA00023163"/>
    </source>
</evidence>
<evidence type="ECO:0000313" key="8">
    <source>
        <dbReference type="EMBL" id="MBL3679698.1"/>
    </source>
</evidence>
<dbReference type="InterPro" id="IPR003012">
    <property type="entry name" value="Tet_transcr_reg_TetR"/>
</dbReference>
<dbReference type="InterPro" id="IPR001647">
    <property type="entry name" value="HTH_TetR"/>
</dbReference>
<evidence type="ECO:0000256" key="1">
    <source>
        <dbReference type="ARBA" id="ARBA00022491"/>
    </source>
</evidence>
<feature type="DNA-binding region" description="H-T-H motif" evidence="5">
    <location>
        <begin position="57"/>
        <end position="76"/>
    </location>
</feature>
<dbReference type="SUPFAM" id="SSF46689">
    <property type="entry name" value="Homeodomain-like"/>
    <property type="match status" value="1"/>
</dbReference>
<keyword evidence="4" id="KW-0804">Transcription</keyword>
<dbReference type="Pfam" id="PF00440">
    <property type="entry name" value="TetR_N"/>
    <property type="match status" value="1"/>
</dbReference>
<dbReference type="RefSeq" id="WP_202344976.1">
    <property type="nucleotide sequence ID" value="NZ_BAAAPI010000003.1"/>
</dbReference>
<comment type="caution">
    <text evidence="8">The sequence shown here is derived from an EMBL/GenBank/DDBJ whole genome shotgun (WGS) entry which is preliminary data.</text>
</comment>
<evidence type="ECO:0000313" key="9">
    <source>
        <dbReference type="Proteomes" id="UP001645859"/>
    </source>
</evidence>
<dbReference type="InterPro" id="IPR036271">
    <property type="entry name" value="Tet_transcr_reg_TetR-rel_C_sf"/>
</dbReference>
<gene>
    <name evidence="8" type="ORF">D3230_10430</name>
</gene>
<protein>
    <submittedName>
        <fullName evidence="8">TetR family transcriptional regulator</fullName>
    </submittedName>
</protein>
<dbReference type="Gene3D" id="1.10.357.10">
    <property type="entry name" value="Tetracycline Repressor, domain 2"/>
    <property type="match status" value="1"/>
</dbReference>
<dbReference type="PANTHER" id="PTHR30055:SF151">
    <property type="entry name" value="TRANSCRIPTIONAL REGULATORY PROTEIN"/>
    <property type="match status" value="1"/>
</dbReference>
<dbReference type="PANTHER" id="PTHR30055">
    <property type="entry name" value="HTH-TYPE TRANSCRIPTIONAL REGULATOR RUTR"/>
    <property type="match status" value="1"/>
</dbReference>
<dbReference type="InterPro" id="IPR004111">
    <property type="entry name" value="Repressor_TetR_C"/>
</dbReference>
<dbReference type="SUPFAM" id="SSF48498">
    <property type="entry name" value="Tetracyclin repressor-like, C-terminal domain"/>
    <property type="match status" value="1"/>
</dbReference>
<name>A0ABS1SK90_9MICO</name>
<dbReference type="PROSITE" id="PS50977">
    <property type="entry name" value="HTH_TETR_2"/>
    <property type="match status" value="1"/>
</dbReference>
<dbReference type="Proteomes" id="UP001645859">
    <property type="component" value="Unassembled WGS sequence"/>
</dbReference>
<feature type="compositionally biased region" description="Basic and acidic residues" evidence="6">
    <location>
        <begin position="14"/>
        <end position="24"/>
    </location>
</feature>
<evidence type="ECO:0000259" key="7">
    <source>
        <dbReference type="PROSITE" id="PS50977"/>
    </source>
</evidence>
<dbReference type="EMBL" id="QYAC01000005">
    <property type="protein sequence ID" value="MBL3679698.1"/>
    <property type="molecule type" value="Genomic_DNA"/>
</dbReference>
<feature type="region of interest" description="Disordered" evidence="6">
    <location>
        <begin position="1"/>
        <end position="33"/>
    </location>
</feature>
<dbReference type="InterPro" id="IPR009057">
    <property type="entry name" value="Homeodomain-like_sf"/>
</dbReference>
<accession>A0ABS1SK90</accession>
<sequence length="258" mass="27185">MSTPAKTPRPHGPRRSETGTEPPKRRVGRPRTSVLSRQLILETGLRLIVERGAHSVGMRAIASELGVRPSALYNHVAGQSELIAGVRELISDRIATDMFASEPWDTALAGWARHYRDTFAAHPPTIALLAVLPLTPDSVTSLMYETVISALVRAGWPGDRALTLMVSLESFILGSALDLAAEDEMLNPGPRSDVPAFAAAYAARETALAATGTSTADAAFEFGLRALLAGFRAEYAAAGLSPRSGTDLPDTADGAGAA</sequence>
<dbReference type="InterPro" id="IPR050109">
    <property type="entry name" value="HTH-type_TetR-like_transc_reg"/>
</dbReference>
<proteinExistence type="predicted"/>
<evidence type="ECO:0000256" key="3">
    <source>
        <dbReference type="ARBA" id="ARBA00023125"/>
    </source>
</evidence>
<dbReference type="Pfam" id="PF02909">
    <property type="entry name" value="TetR_C_1"/>
    <property type="match status" value="1"/>
</dbReference>
<reference evidence="8 9" key="1">
    <citation type="submission" date="2018-09" db="EMBL/GenBank/DDBJ databases">
        <title>Comparative genomics of Leucobacter spp.</title>
        <authorList>
            <person name="Reis A.C."/>
            <person name="Kolvenbach B.A."/>
            <person name="Corvini P.F.X."/>
            <person name="Nunes O.C."/>
        </authorList>
    </citation>
    <scope>NUCLEOTIDE SEQUENCE [LARGE SCALE GENOMIC DNA]</scope>
    <source>
        <strain evidence="8 9">TAN 31504</strain>
    </source>
</reference>